<feature type="compositionally biased region" description="Basic and acidic residues" evidence="1">
    <location>
        <begin position="11"/>
        <end position="27"/>
    </location>
</feature>
<comment type="caution">
    <text evidence="3">The sequence shown here is derived from an EMBL/GenBank/DDBJ whole genome shotgun (WGS) entry which is preliminary data.</text>
</comment>
<dbReference type="AlphaFoldDB" id="A0A4Z2IXC4"/>
<organism evidence="3 4">
    <name type="scientific">Liparis tanakae</name>
    <name type="common">Tanaka's snailfish</name>
    <dbReference type="NCBI Taxonomy" id="230148"/>
    <lineage>
        <taxon>Eukaryota</taxon>
        <taxon>Metazoa</taxon>
        <taxon>Chordata</taxon>
        <taxon>Craniata</taxon>
        <taxon>Vertebrata</taxon>
        <taxon>Euteleostomi</taxon>
        <taxon>Actinopterygii</taxon>
        <taxon>Neopterygii</taxon>
        <taxon>Teleostei</taxon>
        <taxon>Neoteleostei</taxon>
        <taxon>Acanthomorphata</taxon>
        <taxon>Eupercaria</taxon>
        <taxon>Perciformes</taxon>
        <taxon>Cottioidei</taxon>
        <taxon>Cottales</taxon>
        <taxon>Liparidae</taxon>
        <taxon>Liparis</taxon>
    </lineage>
</organism>
<keyword evidence="2" id="KW-0472">Membrane</keyword>
<evidence type="ECO:0000313" key="3">
    <source>
        <dbReference type="EMBL" id="TNN81942.1"/>
    </source>
</evidence>
<keyword evidence="4" id="KW-1185">Reference proteome</keyword>
<reference evidence="3 4" key="1">
    <citation type="submission" date="2019-03" db="EMBL/GenBank/DDBJ databases">
        <title>First draft genome of Liparis tanakae, snailfish: a comprehensive survey of snailfish specific genes.</title>
        <authorList>
            <person name="Kim W."/>
            <person name="Song I."/>
            <person name="Jeong J.-H."/>
            <person name="Kim D."/>
            <person name="Kim S."/>
            <person name="Ryu S."/>
            <person name="Song J.Y."/>
            <person name="Lee S.K."/>
        </authorList>
    </citation>
    <scope>NUCLEOTIDE SEQUENCE [LARGE SCALE GENOMIC DNA]</scope>
    <source>
        <tissue evidence="3">Muscle</tissue>
    </source>
</reference>
<evidence type="ECO:0000256" key="1">
    <source>
        <dbReference type="SAM" id="MobiDB-lite"/>
    </source>
</evidence>
<gene>
    <name evidence="3" type="ORF">EYF80_007850</name>
</gene>
<feature type="region of interest" description="Disordered" evidence="1">
    <location>
        <begin position="1"/>
        <end position="74"/>
    </location>
</feature>
<evidence type="ECO:0000313" key="4">
    <source>
        <dbReference type="Proteomes" id="UP000314294"/>
    </source>
</evidence>
<feature type="transmembrane region" description="Helical" evidence="2">
    <location>
        <begin position="81"/>
        <end position="104"/>
    </location>
</feature>
<accession>A0A4Z2IXC4</accession>
<evidence type="ECO:0000256" key="2">
    <source>
        <dbReference type="SAM" id="Phobius"/>
    </source>
</evidence>
<name>A0A4Z2IXC4_9TELE</name>
<dbReference type="Proteomes" id="UP000314294">
    <property type="component" value="Unassembled WGS sequence"/>
</dbReference>
<proteinExistence type="predicted"/>
<protein>
    <submittedName>
        <fullName evidence="3">Uncharacterized protein</fullName>
    </submittedName>
</protein>
<sequence length="124" mass="13185">MSQVARGKSSYAKDQDRTRAWPRKDKIQPNMVPKTSSWHRGVDSAGPGSELSASARQGISSGCAEGVSSKKPSCASGVRPGFVYVSWSSITAVVCPWAPLFALWPPFRPPERDFISGLSGASSG</sequence>
<keyword evidence="2" id="KW-1133">Transmembrane helix</keyword>
<feature type="compositionally biased region" description="Polar residues" evidence="1">
    <location>
        <begin position="51"/>
        <end position="60"/>
    </location>
</feature>
<dbReference type="EMBL" id="SRLO01000043">
    <property type="protein sequence ID" value="TNN81942.1"/>
    <property type="molecule type" value="Genomic_DNA"/>
</dbReference>
<keyword evidence="2" id="KW-0812">Transmembrane</keyword>